<dbReference type="AlphaFoldDB" id="A0A7W6RFK0"/>
<gene>
    <name evidence="12" type="primary">lpxC</name>
    <name evidence="13" type="ORF">GGD89_003146</name>
</gene>
<feature type="binding site" evidence="12">
    <location>
        <position position="116"/>
    </location>
    <ligand>
        <name>Zn(2+)</name>
        <dbReference type="ChEBI" id="CHEBI:29105"/>
    </ligand>
</feature>
<feature type="binding site" evidence="12">
    <location>
        <position position="278"/>
    </location>
    <ligand>
        <name>Zn(2+)</name>
        <dbReference type="ChEBI" id="CHEBI:29105"/>
    </ligand>
</feature>
<evidence type="ECO:0000256" key="7">
    <source>
        <dbReference type="ARBA" id="ARBA00022723"/>
    </source>
</evidence>
<dbReference type="HAMAP" id="MF_00388">
    <property type="entry name" value="LpxC"/>
    <property type="match status" value="1"/>
</dbReference>
<evidence type="ECO:0000256" key="11">
    <source>
        <dbReference type="ARBA" id="ARBA00024535"/>
    </source>
</evidence>
<keyword evidence="9 12" id="KW-0862">Zinc</keyword>
<evidence type="ECO:0000256" key="4">
    <source>
        <dbReference type="ARBA" id="ARBA00012745"/>
    </source>
</evidence>
<keyword evidence="10 12" id="KW-0443">Lipid metabolism</keyword>
<dbReference type="InterPro" id="IPR011334">
    <property type="entry name" value="UDP-acyl_GlcNac_deAcase_C"/>
</dbReference>
<dbReference type="UniPathway" id="UPA00359">
    <property type="reaction ID" value="UER00478"/>
</dbReference>
<dbReference type="PANTHER" id="PTHR33694:SF1">
    <property type="entry name" value="UDP-3-O-ACYL-N-ACETYLGLUCOSAMINE DEACETYLASE 1, MITOCHONDRIAL-RELATED"/>
    <property type="match status" value="1"/>
</dbReference>
<dbReference type="GO" id="GO:0103117">
    <property type="term" value="F:UDP-3-O-acyl-N-acetylglucosamine deacetylase activity"/>
    <property type="evidence" value="ECO:0007669"/>
    <property type="project" value="UniProtKB-UniRule"/>
</dbReference>
<evidence type="ECO:0000256" key="6">
    <source>
        <dbReference type="ARBA" id="ARBA00022556"/>
    </source>
</evidence>
<comment type="function">
    <text evidence="2 12">Catalyzes the hydrolysis of UDP-3-O-myristoyl-N-acetylglucosamine to form UDP-3-O-myristoylglucosamine and acetate, the committed step in lipid A biosynthesis.</text>
</comment>
<dbReference type="Pfam" id="PF03331">
    <property type="entry name" value="LpxC"/>
    <property type="match status" value="1"/>
</dbReference>
<dbReference type="InterPro" id="IPR020568">
    <property type="entry name" value="Ribosomal_Su5_D2-typ_SF"/>
</dbReference>
<dbReference type="InterPro" id="IPR015870">
    <property type="entry name" value="UDP-acyl_N-AcGlcN_deAcase_N"/>
</dbReference>
<comment type="pathway">
    <text evidence="3 12">Glycolipid biosynthesis; lipid IV(A) biosynthesis; lipid IV(A) from (3R)-3-hydroxytetradecanoyl-[acyl-carrier-protein] and UDP-N-acetyl-alpha-D-glucosamine: step 2/6.</text>
</comment>
<feature type="binding site" evidence="12">
    <location>
        <position position="274"/>
    </location>
    <ligand>
        <name>Zn(2+)</name>
        <dbReference type="ChEBI" id="CHEBI:29105"/>
    </ligand>
</feature>
<name>A0A7W6RFK0_9PROT</name>
<reference evidence="13 14" key="1">
    <citation type="submission" date="2020-08" db="EMBL/GenBank/DDBJ databases">
        <title>Genome sequencing of Purple Non-Sulfur Bacteria from various extreme environments.</title>
        <authorList>
            <person name="Mayer M."/>
        </authorList>
    </citation>
    <scope>NUCLEOTIDE SEQUENCE [LARGE SCALE GENOMIC DNA]</scope>
    <source>
        <strain evidence="13 14">JA131</strain>
    </source>
</reference>
<comment type="cofactor">
    <cofactor evidence="1 12">
        <name>Zn(2+)</name>
        <dbReference type="ChEBI" id="CHEBI:29105"/>
    </cofactor>
</comment>
<evidence type="ECO:0000313" key="14">
    <source>
        <dbReference type="Proteomes" id="UP000554286"/>
    </source>
</evidence>
<dbReference type="Gene3D" id="3.30.1700.10">
    <property type="entry name" value="lpxc deacetylase, domain 2"/>
    <property type="match status" value="1"/>
</dbReference>
<keyword evidence="14" id="KW-1185">Reference proteome</keyword>
<evidence type="ECO:0000256" key="3">
    <source>
        <dbReference type="ARBA" id="ARBA00005002"/>
    </source>
</evidence>
<evidence type="ECO:0000256" key="12">
    <source>
        <dbReference type="HAMAP-Rule" id="MF_00388"/>
    </source>
</evidence>
<dbReference type="PANTHER" id="PTHR33694">
    <property type="entry name" value="UDP-3-O-ACYL-N-ACETYLGLUCOSAMINE DEACETYLASE 1, MITOCHONDRIAL-RELATED"/>
    <property type="match status" value="1"/>
</dbReference>
<sequence length="341" mass="36201">MKDASLDEALSMELAGDDPTPGPGARTSWTHGAVAPTTAQRTLAAPVTIEGVGLHSGAAVTMTLRPGAPGRGLWVRRLDVTGRNPMIPARWDHVTDTRLCTMLGNTEGVTVSTVEHLMAALAGLGVDNLDIEVDGPELPVMDGSSAAFVTAILKVGTVAQPAVRQAIRVLDEITVEDGQTWLALRPARRGLTIEAEIQFDSPVIGHQHHAITVSPDSFRADLADCRTFGFAHEVAFLRANGLAQGGSLDNAVVIDGDRVLNPEGLRRPDEFVRHKALDALGDLALAGHPIIGVYAGLRPSHRANNLLLRALFARPAAWRLEPALSTAADITDGVQEARRRA</sequence>
<evidence type="ECO:0000256" key="8">
    <source>
        <dbReference type="ARBA" id="ARBA00022801"/>
    </source>
</evidence>
<accession>A0A7W6RFK0</accession>
<feature type="active site" description="Proton donor" evidence="12">
    <location>
        <position position="301"/>
    </location>
</feature>
<protein>
    <recommendedName>
        <fullName evidence="4 12">UDP-3-O-acyl-N-acetylglucosamine deacetylase</fullName>
        <shortName evidence="12">UDP-3-O-acyl-GlcNAc deacetylase</shortName>
        <ecNumber evidence="4 12">3.5.1.108</ecNumber>
    </recommendedName>
    <alternativeName>
        <fullName evidence="12">UDP-3-O-[R-3-hydroxymyristoyl]-N-acetylglucosamine deacetylase</fullName>
    </alternativeName>
</protein>
<evidence type="ECO:0000256" key="10">
    <source>
        <dbReference type="ARBA" id="ARBA00023098"/>
    </source>
</evidence>
<evidence type="ECO:0000256" key="2">
    <source>
        <dbReference type="ARBA" id="ARBA00002923"/>
    </source>
</evidence>
<dbReference type="Proteomes" id="UP000554286">
    <property type="component" value="Unassembled WGS sequence"/>
</dbReference>
<dbReference type="EC" id="3.5.1.108" evidence="4 12"/>
<comment type="similarity">
    <text evidence="12">Belongs to the LpxC family.</text>
</comment>
<evidence type="ECO:0000256" key="1">
    <source>
        <dbReference type="ARBA" id="ARBA00001947"/>
    </source>
</evidence>
<organism evidence="13 14">
    <name type="scientific">Roseospira visakhapatnamensis</name>
    <dbReference type="NCBI Taxonomy" id="390880"/>
    <lineage>
        <taxon>Bacteria</taxon>
        <taxon>Pseudomonadati</taxon>
        <taxon>Pseudomonadota</taxon>
        <taxon>Alphaproteobacteria</taxon>
        <taxon>Rhodospirillales</taxon>
        <taxon>Rhodospirillaceae</taxon>
        <taxon>Roseospira</taxon>
    </lineage>
</organism>
<dbReference type="EMBL" id="JACIGK010000028">
    <property type="protein sequence ID" value="MBB4267502.1"/>
    <property type="molecule type" value="Genomic_DNA"/>
</dbReference>
<dbReference type="SUPFAM" id="SSF54211">
    <property type="entry name" value="Ribosomal protein S5 domain 2-like"/>
    <property type="match status" value="2"/>
</dbReference>
<evidence type="ECO:0000256" key="9">
    <source>
        <dbReference type="ARBA" id="ARBA00022833"/>
    </source>
</evidence>
<dbReference type="GO" id="GO:0016020">
    <property type="term" value="C:membrane"/>
    <property type="evidence" value="ECO:0007669"/>
    <property type="project" value="GOC"/>
</dbReference>
<dbReference type="GO" id="GO:0046872">
    <property type="term" value="F:metal ion binding"/>
    <property type="evidence" value="ECO:0007669"/>
    <property type="project" value="UniProtKB-KW"/>
</dbReference>
<evidence type="ECO:0000256" key="5">
    <source>
        <dbReference type="ARBA" id="ARBA00022516"/>
    </source>
</evidence>
<keyword evidence="7 12" id="KW-0479">Metal-binding</keyword>
<evidence type="ECO:0000313" key="13">
    <source>
        <dbReference type="EMBL" id="MBB4267502.1"/>
    </source>
</evidence>
<keyword evidence="5 12" id="KW-0444">Lipid biosynthesis</keyword>
<dbReference type="RefSeq" id="WP_246423158.1">
    <property type="nucleotide sequence ID" value="NZ_JACIGK010000028.1"/>
</dbReference>
<comment type="caution">
    <text evidence="13">The sequence shown here is derived from an EMBL/GenBank/DDBJ whole genome shotgun (WGS) entry which is preliminary data.</text>
</comment>
<dbReference type="Gene3D" id="3.30.230.20">
    <property type="entry name" value="lpxc deacetylase, domain 1"/>
    <property type="match status" value="1"/>
</dbReference>
<proteinExistence type="inferred from homology"/>
<dbReference type="InterPro" id="IPR004463">
    <property type="entry name" value="UDP-acyl_GlcNac_deAcase"/>
</dbReference>
<dbReference type="GO" id="GO:0009245">
    <property type="term" value="P:lipid A biosynthetic process"/>
    <property type="evidence" value="ECO:0007669"/>
    <property type="project" value="UniProtKB-UniRule"/>
</dbReference>
<keyword evidence="6 12" id="KW-0441">Lipid A biosynthesis</keyword>
<comment type="catalytic activity">
    <reaction evidence="11 12">
        <text>a UDP-3-O-[(3R)-3-hydroxyacyl]-N-acetyl-alpha-D-glucosamine + H2O = a UDP-3-O-[(3R)-3-hydroxyacyl]-alpha-D-glucosamine + acetate</text>
        <dbReference type="Rhea" id="RHEA:67816"/>
        <dbReference type="ChEBI" id="CHEBI:15377"/>
        <dbReference type="ChEBI" id="CHEBI:30089"/>
        <dbReference type="ChEBI" id="CHEBI:137740"/>
        <dbReference type="ChEBI" id="CHEBI:173225"/>
        <dbReference type="EC" id="3.5.1.108"/>
    </reaction>
</comment>
<dbReference type="NCBIfam" id="TIGR00325">
    <property type="entry name" value="lpxC"/>
    <property type="match status" value="1"/>
</dbReference>
<keyword evidence="8 12" id="KW-0378">Hydrolase</keyword>